<reference evidence="4" key="1">
    <citation type="journal article" date="2020" name="Fungal Divers.">
        <title>Resolving the Mortierellaceae phylogeny through synthesis of multi-gene phylogenetics and phylogenomics.</title>
        <authorList>
            <person name="Vandepol N."/>
            <person name="Liber J."/>
            <person name="Desiro A."/>
            <person name="Na H."/>
            <person name="Kennedy M."/>
            <person name="Barry K."/>
            <person name="Grigoriev I.V."/>
            <person name="Miller A.N."/>
            <person name="O'Donnell K."/>
            <person name="Stajich J.E."/>
            <person name="Bonito G."/>
        </authorList>
    </citation>
    <scope>NUCLEOTIDE SEQUENCE</scope>
    <source>
        <strain evidence="4">NVP60</strain>
    </source>
</reference>
<evidence type="ECO:0000313" key="5">
    <source>
        <dbReference type="Proteomes" id="UP000823405"/>
    </source>
</evidence>
<sequence length="115" mass="11990">LTMEKGSESYKGSFNEAWKDDIDATKAGAGSNLRTTLKLSKNKVGPKGAQVLAEALKTNSNLTTLDLQFSSIGPSGAQALTEALKTNSTLTTLDLQSNSIGPNGAQAVMDMVISN</sequence>
<dbReference type="AlphaFoldDB" id="A0A9P6QPS6"/>
<dbReference type="PANTHER" id="PTHR24113:SF12">
    <property type="entry name" value="RAN GTPASE-ACTIVATING PROTEIN 1"/>
    <property type="match status" value="1"/>
</dbReference>
<dbReference type="GO" id="GO:0006913">
    <property type="term" value="P:nucleocytoplasmic transport"/>
    <property type="evidence" value="ECO:0007669"/>
    <property type="project" value="TreeGrafter"/>
</dbReference>
<dbReference type="GO" id="GO:0005634">
    <property type="term" value="C:nucleus"/>
    <property type="evidence" value="ECO:0007669"/>
    <property type="project" value="TreeGrafter"/>
</dbReference>
<protein>
    <submittedName>
        <fullName evidence="4">Uncharacterized protein</fullName>
    </submittedName>
</protein>
<dbReference type="InterPro" id="IPR027038">
    <property type="entry name" value="RanGap"/>
</dbReference>
<accession>A0A9P6QPS6</accession>
<evidence type="ECO:0000313" key="4">
    <source>
        <dbReference type="EMBL" id="KAG0276926.1"/>
    </source>
</evidence>
<dbReference type="GO" id="GO:0031267">
    <property type="term" value="F:small GTPase binding"/>
    <property type="evidence" value="ECO:0007669"/>
    <property type="project" value="TreeGrafter"/>
</dbReference>
<dbReference type="Pfam" id="PF13516">
    <property type="entry name" value="LRR_6"/>
    <property type="match status" value="3"/>
</dbReference>
<evidence type="ECO:0000256" key="1">
    <source>
        <dbReference type="ARBA" id="ARBA00022468"/>
    </source>
</evidence>
<dbReference type="SUPFAM" id="SSF52047">
    <property type="entry name" value="RNI-like"/>
    <property type="match status" value="1"/>
</dbReference>
<keyword evidence="5" id="KW-1185">Reference proteome</keyword>
<dbReference type="Gene3D" id="3.80.10.10">
    <property type="entry name" value="Ribonuclease Inhibitor"/>
    <property type="match status" value="1"/>
</dbReference>
<name>A0A9P6QPS6_9FUNG</name>
<comment type="caution">
    <text evidence="4">The sequence shown here is derived from an EMBL/GenBank/DDBJ whole genome shotgun (WGS) entry which is preliminary data.</text>
</comment>
<dbReference type="OrthoDB" id="120976at2759"/>
<gene>
    <name evidence="4" type="ORF">BGZ97_009988</name>
</gene>
<dbReference type="InterPro" id="IPR001611">
    <property type="entry name" value="Leu-rich_rpt"/>
</dbReference>
<dbReference type="EMBL" id="JAAAIN010004989">
    <property type="protein sequence ID" value="KAG0276926.1"/>
    <property type="molecule type" value="Genomic_DNA"/>
</dbReference>
<feature type="non-terminal residue" evidence="4">
    <location>
        <position position="115"/>
    </location>
</feature>
<dbReference type="GO" id="GO:0005096">
    <property type="term" value="F:GTPase activator activity"/>
    <property type="evidence" value="ECO:0007669"/>
    <property type="project" value="UniProtKB-KW"/>
</dbReference>
<organism evidence="4 5">
    <name type="scientific">Linnemannia gamsii</name>
    <dbReference type="NCBI Taxonomy" id="64522"/>
    <lineage>
        <taxon>Eukaryota</taxon>
        <taxon>Fungi</taxon>
        <taxon>Fungi incertae sedis</taxon>
        <taxon>Mucoromycota</taxon>
        <taxon>Mortierellomycotina</taxon>
        <taxon>Mortierellomycetes</taxon>
        <taxon>Mortierellales</taxon>
        <taxon>Mortierellaceae</taxon>
        <taxon>Linnemannia</taxon>
    </lineage>
</organism>
<dbReference type="PANTHER" id="PTHR24113">
    <property type="entry name" value="RAN GTPASE-ACTIVATING PROTEIN 1"/>
    <property type="match status" value="1"/>
</dbReference>
<evidence type="ECO:0000256" key="2">
    <source>
        <dbReference type="ARBA" id="ARBA00022614"/>
    </source>
</evidence>
<dbReference type="GO" id="GO:0048471">
    <property type="term" value="C:perinuclear region of cytoplasm"/>
    <property type="evidence" value="ECO:0007669"/>
    <property type="project" value="TreeGrafter"/>
</dbReference>
<keyword evidence="1" id="KW-0343">GTPase activation</keyword>
<dbReference type="InterPro" id="IPR032675">
    <property type="entry name" value="LRR_dom_sf"/>
</dbReference>
<proteinExistence type="predicted"/>
<keyword evidence="3" id="KW-0677">Repeat</keyword>
<dbReference type="SMART" id="SM00368">
    <property type="entry name" value="LRR_RI"/>
    <property type="match status" value="3"/>
</dbReference>
<evidence type="ECO:0000256" key="3">
    <source>
        <dbReference type="ARBA" id="ARBA00022737"/>
    </source>
</evidence>
<keyword evidence="2" id="KW-0433">Leucine-rich repeat</keyword>
<dbReference type="GO" id="GO:0005829">
    <property type="term" value="C:cytosol"/>
    <property type="evidence" value="ECO:0007669"/>
    <property type="project" value="TreeGrafter"/>
</dbReference>
<dbReference type="Proteomes" id="UP000823405">
    <property type="component" value="Unassembled WGS sequence"/>
</dbReference>